<name>A0A450ZWU9_9GAMM</name>
<organism evidence="4">
    <name type="scientific">Candidatus Kentrum sp. UNK</name>
    <dbReference type="NCBI Taxonomy" id="2126344"/>
    <lineage>
        <taxon>Bacteria</taxon>
        <taxon>Pseudomonadati</taxon>
        <taxon>Pseudomonadota</taxon>
        <taxon>Gammaproteobacteria</taxon>
        <taxon>Candidatus Kentrum</taxon>
    </lineage>
</organism>
<evidence type="ECO:0000259" key="1">
    <source>
        <dbReference type="Pfam" id="PF01471"/>
    </source>
</evidence>
<feature type="domain" description="Peptidoglycan binding-like" evidence="1">
    <location>
        <begin position="214"/>
        <end position="248"/>
    </location>
</feature>
<evidence type="ECO:0000313" key="5">
    <source>
        <dbReference type="EMBL" id="VFK68336.1"/>
    </source>
</evidence>
<dbReference type="SUPFAM" id="SSF47090">
    <property type="entry name" value="PGBD-like"/>
    <property type="match status" value="1"/>
</dbReference>
<gene>
    <name evidence="4" type="ORF">BECKUNK1418G_GA0071005_100265</name>
    <name evidence="5" type="ORF">BECKUNK1418H_GA0071006_100165</name>
</gene>
<dbReference type="Gene3D" id="1.10.101.10">
    <property type="entry name" value="PGBD-like superfamily/PGBD"/>
    <property type="match status" value="1"/>
</dbReference>
<dbReference type="Pfam" id="PF01471">
    <property type="entry name" value="PG_binding_1"/>
    <property type="match status" value="1"/>
</dbReference>
<dbReference type="Pfam" id="PF09374">
    <property type="entry name" value="PG_binding_3"/>
    <property type="match status" value="1"/>
</dbReference>
<evidence type="ECO:0000313" key="4">
    <source>
        <dbReference type="EMBL" id="VFK58255.1"/>
    </source>
</evidence>
<dbReference type="InterPro" id="IPR002477">
    <property type="entry name" value="Peptidoglycan-bd-like"/>
</dbReference>
<dbReference type="CDD" id="cd13926">
    <property type="entry name" value="N-acetylmuramidase_GH108"/>
    <property type="match status" value="1"/>
</dbReference>
<dbReference type="EMBL" id="CAADFZ010000002">
    <property type="protein sequence ID" value="VFK58255.1"/>
    <property type="molecule type" value="Genomic_DNA"/>
</dbReference>
<dbReference type="AlphaFoldDB" id="A0A450ZWU9"/>
<dbReference type="InterPro" id="IPR008565">
    <property type="entry name" value="TtsA-like_GH18_dom"/>
</dbReference>
<dbReference type="Pfam" id="PF05838">
    <property type="entry name" value="Glyco_hydro_108"/>
    <property type="match status" value="1"/>
</dbReference>
<proteinExistence type="predicted"/>
<evidence type="ECO:0000259" key="2">
    <source>
        <dbReference type="Pfam" id="PF05838"/>
    </source>
</evidence>
<dbReference type="EMBL" id="CAADGD010000001">
    <property type="protein sequence ID" value="VFK68336.1"/>
    <property type="molecule type" value="Genomic_DNA"/>
</dbReference>
<dbReference type="SUPFAM" id="SSF53955">
    <property type="entry name" value="Lysozyme-like"/>
    <property type="match status" value="1"/>
</dbReference>
<dbReference type="InterPro" id="IPR018537">
    <property type="entry name" value="Peptidoglycan-bd_3"/>
</dbReference>
<feature type="domain" description="Peptidoglycan binding" evidence="3">
    <location>
        <begin position="100"/>
        <end position="160"/>
    </location>
</feature>
<accession>A0A450ZWU9</accession>
<reference evidence="4" key="1">
    <citation type="submission" date="2019-02" db="EMBL/GenBank/DDBJ databases">
        <authorList>
            <person name="Gruber-Vodicka R. H."/>
            <person name="Seah K. B. B."/>
        </authorList>
    </citation>
    <scope>NUCLEOTIDE SEQUENCE</scope>
    <source>
        <strain evidence="5">BECK_BY19</strain>
        <strain evidence="4">BECK_BY8</strain>
    </source>
</reference>
<protein>
    <submittedName>
        <fullName evidence="4">Lysozyme family protein</fullName>
    </submittedName>
</protein>
<feature type="domain" description="TtsA-like Glycoside hydrolase family 108" evidence="2">
    <location>
        <begin position="10"/>
        <end position="93"/>
    </location>
</feature>
<dbReference type="InterPro" id="IPR023346">
    <property type="entry name" value="Lysozyme-like_dom_sf"/>
</dbReference>
<sequence>MKQNFENALKHVLIHEGGYVDHPKDPGGATNRGVTLATFRRFYGASMTKEALKSITDEQVARIYREGYWDKCRCDELPDGVDYVVFDQAVNSGPVRSAIWLQQAAEVAADGAIGPKTIDALQWRYSPVLIESMCDDRLRFMKGIKDGNLWKTFGRGWQRRVDGVRGHGLALAEGKPNEPAPEPDAIERSPLPTLRRGDEAVEVTYVQNIVGAIPDQVFGEETERMVIETQEKLGIEADGIVGPVTWRMFGFFV</sequence>
<evidence type="ECO:0000259" key="3">
    <source>
        <dbReference type="Pfam" id="PF09374"/>
    </source>
</evidence>
<dbReference type="Gene3D" id="1.20.141.10">
    <property type="entry name" value="Chitosanase, subunit A, domain 1"/>
    <property type="match status" value="1"/>
</dbReference>
<dbReference type="InterPro" id="IPR036366">
    <property type="entry name" value="PGBDSf"/>
</dbReference>
<dbReference type="InterPro" id="IPR036365">
    <property type="entry name" value="PGBD-like_sf"/>
</dbReference>